<evidence type="ECO:0000313" key="2">
    <source>
        <dbReference type="WBParaSite" id="TREG1_38380.1"/>
    </source>
</evidence>
<reference evidence="1" key="1">
    <citation type="submission" date="2022-06" db="EMBL/GenBank/DDBJ databases">
        <authorList>
            <person name="Berger JAMES D."/>
            <person name="Berger JAMES D."/>
        </authorList>
    </citation>
    <scope>NUCLEOTIDE SEQUENCE [LARGE SCALE GENOMIC DNA]</scope>
</reference>
<evidence type="ECO:0000313" key="1">
    <source>
        <dbReference type="Proteomes" id="UP000050795"/>
    </source>
</evidence>
<proteinExistence type="predicted"/>
<organism evidence="1 2">
    <name type="scientific">Trichobilharzia regenti</name>
    <name type="common">Nasal bird schistosome</name>
    <dbReference type="NCBI Taxonomy" id="157069"/>
    <lineage>
        <taxon>Eukaryota</taxon>
        <taxon>Metazoa</taxon>
        <taxon>Spiralia</taxon>
        <taxon>Lophotrochozoa</taxon>
        <taxon>Platyhelminthes</taxon>
        <taxon>Trematoda</taxon>
        <taxon>Digenea</taxon>
        <taxon>Strigeidida</taxon>
        <taxon>Schistosomatoidea</taxon>
        <taxon>Schistosomatidae</taxon>
        <taxon>Trichobilharzia</taxon>
    </lineage>
</organism>
<sequence>MDSVGDLKIMVRVGRMTGVYQVFYHRASHTLPFSLVKPCWNTFSYPCGKRSVSTANVACSTRAGELVDIHGSDQIGSLSSTEMENNLRLVNVICNFAAKKVSQTDLERRFLSISEA</sequence>
<accession>A0AA85JSC7</accession>
<protein>
    <submittedName>
        <fullName evidence="2">Uncharacterized protein</fullName>
    </submittedName>
</protein>
<keyword evidence="1" id="KW-1185">Reference proteome</keyword>
<name>A0AA85JSC7_TRIRE</name>
<dbReference type="AlphaFoldDB" id="A0AA85JSC7"/>
<dbReference type="Proteomes" id="UP000050795">
    <property type="component" value="Unassembled WGS sequence"/>
</dbReference>
<reference evidence="2" key="2">
    <citation type="submission" date="2023-11" db="UniProtKB">
        <authorList>
            <consortium name="WormBaseParasite"/>
        </authorList>
    </citation>
    <scope>IDENTIFICATION</scope>
</reference>
<dbReference type="WBParaSite" id="TREG1_38380.1">
    <property type="protein sequence ID" value="TREG1_38380.1"/>
    <property type="gene ID" value="TREG1_38380"/>
</dbReference>